<evidence type="ECO:0000313" key="3">
    <source>
        <dbReference type="Proteomes" id="UP000024635"/>
    </source>
</evidence>
<dbReference type="AlphaFoldDB" id="A0A016SKJ8"/>
<keyword evidence="1" id="KW-1133">Transmembrane helix</keyword>
<gene>
    <name evidence="2" type="primary">Acey_s0213.g2303</name>
    <name evidence="2" type="ORF">Y032_0213g2303</name>
</gene>
<reference evidence="3" key="1">
    <citation type="journal article" date="2015" name="Nat. Genet.">
        <title>The genome and transcriptome of the zoonotic hookworm Ancylostoma ceylanicum identify infection-specific gene families.</title>
        <authorList>
            <person name="Schwarz E.M."/>
            <person name="Hu Y."/>
            <person name="Antoshechkin I."/>
            <person name="Miller M.M."/>
            <person name="Sternberg P.W."/>
            <person name="Aroian R.V."/>
        </authorList>
    </citation>
    <scope>NUCLEOTIDE SEQUENCE</scope>
    <source>
        <strain evidence="3">HY135</strain>
    </source>
</reference>
<proteinExistence type="predicted"/>
<accession>A0A016SKJ8</accession>
<sequence length="79" mass="8863">MHHGEIESEMLSTLPEAIAPNVRKVLGASKIVPIIEKRDADCAITFNLFFFLLLSCQFDQQVLYGFFVAVLLFVEALFG</sequence>
<keyword evidence="1" id="KW-0472">Membrane</keyword>
<evidence type="ECO:0000256" key="1">
    <source>
        <dbReference type="SAM" id="Phobius"/>
    </source>
</evidence>
<evidence type="ECO:0000313" key="2">
    <source>
        <dbReference type="EMBL" id="EYB90871.1"/>
    </source>
</evidence>
<dbReference type="Proteomes" id="UP000024635">
    <property type="component" value="Unassembled WGS sequence"/>
</dbReference>
<dbReference type="EMBL" id="JARK01001549">
    <property type="protein sequence ID" value="EYB90871.1"/>
    <property type="molecule type" value="Genomic_DNA"/>
</dbReference>
<protein>
    <submittedName>
        <fullName evidence="2">Uncharacterized protein</fullName>
    </submittedName>
</protein>
<comment type="caution">
    <text evidence="2">The sequence shown here is derived from an EMBL/GenBank/DDBJ whole genome shotgun (WGS) entry which is preliminary data.</text>
</comment>
<feature type="transmembrane region" description="Helical" evidence="1">
    <location>
        <begin position="61"/>
        <end position="78"/>
    </location>
</feature>
<organism evidence="2 3">
    <name type="scientific">Ancylostoma ceylanicum</name>
    <dbReference type="NCBI Taxonomy" id="53326"/>
    <lineage>
        <taxon>Eukaryota</taxon>
        <taxon>Metazoa</taxon>
        <taxon>Ecdysozoa</taxon>
        <taxon>Nematoda</taxon>
        <taxon>Chromadorea</taxon>
        <taxon>Rhabditida</taxon>
        <taxon>Rhabditina</taxon>
        <taxon>Rhabditomorpha</taxon>
        <taxon>Strongyloidea</taxon>
        <taxon>Ancylostomatidae</taxon>
        <taxon>Ancylostomatinae</taxon>
        <taxon>Ancylostoma</taxon>
    </lineage>
</organism>
<keyword evidence="3" id="KW-1185">Reference proteome</keyword>
<name>A0A016SKJ8_9BILA</name>
<keyword evidence="1" id="KW-0812">Transmembrane</keyword>